<dbReference type="Proteomes" id="UP001310692">
    <property type="component" value="Unassembled WGS sequence"/>
</dbReference>
<evidence type="ECO:0000313" key="1">
    <source>
        <dbReference type="EMBL" id="MEE2565366.1"/>
    </source>
</evidence>
<reference evidence="1 2" key="1">
    <citation type="submission" date="2024-01" db="EMBL/GenBank/DDBJ databases">
        <title>Hyphobacterium bacterium isolated from marine sediment.</title>
        <authorList>
            <person name="Zhao S."/>
        </authorList>
    </citation>
    <scope>NUCLEOTIDE SEQUENCE [LARGE SCALE GENOMIC DNA]</scope>
    <source>
        <strain evidence="1 2">Y60-23</strain>
    </source>
</reference>
<keyword evidence="2" id="KW-1185">Reference proteome</keyword>
<dbReference type="EMBL" id="JAZDRO010000001">
    <property type="protein sequence ID" value="MEE2565366.1"/>
    <property type="molecule type" value="Genomic_DNA"/>
</dbReference>
<protein>
    <submittedName>
        <fullName evidence="1">Uncharacterized protein</fullName>
    </submittedName>
</protein>
<organism evidence="1 2">
    <name type="scientific">Hyphobacterium marinum</name>
    <dbReference type="NCBI Taxonomy" id="3116574"/>
    <lineage>
        <taxon>Bacteria</taxon>
        <taxon>Pseudomonadati</taxon>
        <taxon>Pseudomonadota</taxon>
        <taxon>Alphaproteobacteria</taxon>
        <taxon>Maricaulales</taxon>
        <taxon>Maricaulaceae</taxon>
        <taxon>Hyphobacterium</taxon>
    </lineage>
</organism>
<dbReference type="RefSeq" id="WP_330194903.1">
    <property type="nucleotide sequence ID" value="NZ_JAZDRO010000001.1"/>
</dbReference>
<comment type="caution">
    <text evidence="1">The sequence shown here is derived from an EMBL/GenBank/DDBJ whole genome shotgun (WGS) entry which is preliminary data.</text>
</comment>
<proteinExistence type="predicted"/>
<evidence type="ECO:0000313" key="2">
    <source>
        <dbReference type="Proteomes" id="UP001310692"/>
    </source>
</evidence>
<gene>
    <name evidence="1" type="ORF">V0U35_01640</name>
</gene>
<name>A0ABU7LV50_9PROT</name>
<sequence>MTPILAFITLVLVQAELAPRLEVTTANGTADEIETAQQLHRLMETHAPWDLVWTRTVEIDRAAIPHSHPVLTLHTRYLENDTGLLATFLHEQLHWYVNTFPDARNAAMADFAAMYPDIPVGYPHGARDEQSNALHLLVCLLELRGLSHFVGEEAARAELESNTHYLDIYRAVLDDTADLQAVLDRHGIGLPEVSE</sequence>
<accession>A0ABU7LV50</accession>